<protein>
    <submittedName>
        <fullName evidence="1">Uncharacterized protein</fullName>
    </submittedName>
</protein>
<evidence type="ECO:0000313" key="2">
    <source>
        <dbReference type="Proteomes" id="UP000635628"/>
    </source>
</evidence>
<comment type="caution">
    <text evidence="1">The sequence shown here is derived from an EMBL/GenBank/DDBJ whole genome shotgun (WGS) entry which is preliminary data.</text>
</comment>
<keyword evidence="2" id="KW-1185">Reference proteome</keyword>
<dbReference type="Proteomes" id="UP000635628">
    <property type="component" value="Unassembled WGS sequence"/>
</dbReference>
<proteinExistence type="predicted"/>
<gene>
    <name evidence="1" type="ORF">AZO1586R_1727</name>
</gene>
<organism evidence="1 2">
    <name type="scientific">Bathymodiolus azoricus thioautotrophic gill symbiont</name>
    <dbReference type="NCBI Taxonomy" id="235205"/>
    <lineage>
        <taxon>Bacteria</taxon>
        <taxon>Pseudomonadati</taxon>
        <taxon>Pseudomonadota</taxon>
        <taxon>Gammaproteobacteria</taxon>
        <taxon>sulfur-oxidizing symbionts</taxon>
    </lineage>
</organism>
<reference evidence="1" key="1">
    <citation type="submission" date="2020-05" db="EMBL/GenBank/DDBJ databases">
        <authorList>
            <person name="Petersen J."/>
            <person name="Sayavedra L."/>
        </authorList>
    </citation>
    <scope>NUCLEOTIDE SEQUENCE</scope>
    <source>
        <strain evidence="1">B azoricus SOX Menez Gwen</strain>
    </source>
</reference>
<evidence type="ECO:0000313" key="1">
    <source>
        <dbReference type="EMBL" id="CAB5504243.1"/>
    </source>
</evidence>
<sequence length="41" mass="4713">MLGVFPRHFGCFMVVLDGCCFIRLVIFWLGYAKVSLNKCEV</sequence>
<dbReference type="EMBL" id="CAESAP020000250">
    <property type="protein sequence ID" value="CAB5504243.1"/>
    <property type="molecule type" value="Genomic_DNA"/>
</dbReference>
<accession>A0ACA8ZRG2</accession>
<name>A0ACA8ZRG2_9GAMM</name>